<proteinExistence type="predicted"/>
<feature type="compositionally biased region" description="Basic and acidic residues" evidence="1">
    <location>
        <begin position="7"/>
        <end position="17"/>
    </location>
</feature>
<feature type="compositionally biased region" description="Polar residues" evidence="1">
    <location>
        <begin position="174"/>
        <end position="184"/>
    </location>
</feature>
<evidence type="ECO:0000313" key="2">
    <source>
        <dbReference type="EMBL" id="CAF2040471.1"/>
    </source>
</evidence>
<sequence length="198" mass="22928">MTRRRFDKVEHFDKDSGSDSSCLSSDSDPEEVEESEEEVSEEGDESPGVACFHISLSDIDDDDEPPEEEDEHYILGCMIKCQSGYECRYCPFITCPNERTMRAHVSSTRHTRLERIMKRESPGPDDVDYDDDGYDLETHHRRFFFFDIREKQIIIGNKGKLRTDDNKVVDDPETPSQEGVNSDDATQKSRKKMRQTKD</sequence>
<accession>A0A816NUY8</accession>
<evidence type="ECO:0000256" key="1">
    <source>
        <dbReference type="SAM" id="MobiDB-lite"/>
    </source>
</evidence>
<gene>
    <name evidence="2" type="ORF">DARMORV10_A09P17410.1</name>
</gene>
<feature type="compositionally biased region" description="Basic residues" evidence="1">
    <location>
        <begin position="188"/>
        <end position="198"/>
    </location>
</feature>
<dbReference type="AlphaFoldDB" id="A0A816NUY8"/>
<name>A0A816NUY8_BRANA</name>
<organism evidence="2">
    <name type="scientific">Brassica napus</name>
    <name type="common">Rape</name>
    <dbReference type="NCBI Taxonomy" id="3708"/>
    <lineage>
        <taxon>Eukaryota</taxon>
        <taxon>Viridiplantae</taxon>
        <taxon>Streptophyta</taxon>
        <taxon>Embryophyta</taxon>
        <taxon>Tracheophyta</taxon>
        <taxon>Spermatophyta</taxon>
        <taxon>Magnoliopsida</taxon>
        <taxon>eudicotyledons</taxon>
        <taxon>Gunneridae</taxon>
        <taxon>Pentapetalae</taxon>
        <taxon>rosids</taxon>
        <taxon>malvids</taxon>
        <taxon>Brassicales</taxon>
        <taxon>Brassicaceae</taxon>
        <taxon>Brassiceae</taxon>
        <taxon>Brassica</taxon>
    </lineage>
</organism>
<dbReference type="PANTHER" id="PTHR36332:SF1">
    <property type="entry name" value="STRESS RESPONSE PROTEIN"/>
    <property type="match status" value="1"/>
</dbReference>
<feature type="compositionally biased region" description="Acidic residues" evidence="1">
    <location>
        <begin position="27"/>
        <end position="45"/>
    </location>
</feature>
<feature type="region of interest" description="Disordered" evidence="1">
    <location>
        <begin position="162"/>
        <end position="198"/>
    </location>
</feature>
<dbReference type="EMBL" id="HG994363">
    <property type="protein sequence ID" value="CAF2040471.1"/>
    <property type="molecule type" value="Genomic_DNA"/>
</dbReference>
<feature type="region of interest" description="Disordered" evidence="1">
    <location>
        <begin position="1"/>
        <end position="49"/>
    </location>
</feature>
<dbReference type="Proteomes" id="UP001295469">
    <property type="component" value="Chromosome A09"/>
</dbReference>
<reference evidence="2" key="1">
    <citation type="submission" date="2021-01" db="EMBL/GenBank/DDBJ databases">
        <authorList>
            <consortium name="Genoscope - CEA"/>
            <person name="William W."/>
        </authorList>
    </citation>
    <scope>NUCLEOTIDE SEQUENCE</scope>
</reference>
<protein>
    <submittedName>
        <fullName evidence="2">(rape) hypothetical protein</fullName>
    </submittedName>
</protein>
<dbReference type="PANTHER" id="PTHR36332">
    <property type="entry name" value="STRESS RESPONSE PROTEIN"/>
    <property type="match status" value="1"/>
</dbReference>